<dbReference type="PaxDb" id="65489-OBART03G40330.1"/>
<dbReference type="Proteomes" id="UP000026960">
    <property type="component" value="Chromosome 3"/>
</dbReference>
<dbReference type="Gramene" id="OBART03G40330.1">
    <property type="protein sequence ID" value="OBART03G40330.1"/>
    <property type="gene ID" value="OBART03G40330"/>
</dbReference>
<reference evidence="1" key="1">
    <citation type="journal article" date="2009" name="Rice">
        <title>De Novo Next Generation Sequencing of Plant Genomes.</title>
        <authorList>
            <person name="Rounsley S."/>
            <person name="Marri P.R."/>
            <person name="Yu Y."/>
            <person name="He R."/>
            <person name="Sisneros N."/>
            <person name="Goicoechea J.L."/>
            <person name="Lee S.J."/>
            <person name="Angelova A."/>
            <person name="Kudrna D."/>
            <person name="Luo M."/>
            <person name="Affourtit J."/>
            <person name="Desany B."/>
            <person name="Knight J."/>
            <person name="Niazi F."/>
            <person name="Egholm M."/>
            <person name="Wing R.A."/>
        </authorList>
    </citation>
    <scope>NUCLEOTIDE SEQUENCE [LARGE SCALE GENOMIC DNA]</scope>
    <source>
        <strain evidence="1">cv. IRGC 105608</strain>
    </source>
</reference>
<protein>
    <submittedName>
        <fullName evidence="1">Uncharacterized protein</fullName>
    </submittedName>
</protein>
<keyword evidence="2" id="KW-1185">Reference proteome</keyword>
<evidence type="ECO:0000313" key="1">
    <source>
        <dbReference type="EnsemblPlants" id="OBART03G40330.1"/>
    </source>
</evidence>
<accession>A0A0D3FR58</accession>
<evidence type="ECO:0000313" key="2">
    <source>
        <dbReference type="Proteomes" id="UP000026960"/>
    </source>
</evidence>
<dbReference type="HOGENOM" id="CLU_2363040_0_0_1"/>
<reference evidence="1" key="2">
    <citation type="submission" date="2015-03" db="UniProtKB">
        <authorList>
            <consortium name="EnsemblPlants"/>
        </authorList>
    </citation>
    <scope>IDENTIFICATION</scope>
</reference>
<organism evidence="1">
    <name type="scientific">Oryza barthii</name>
    <dbReference type="NCBI Taxonomy" id="65489"/>
    <lineage>
        <taxon>Eukaryota</taxon>
        <taxon>Viridiplantae</taxon>
        <taxon>Streptophyta</taxon>
        <taxon>Embryophyta</taxon>
        <taxon>Tracheophyta</taxon>
        <taxon>Spermatophyta</taxon>
        <taxon>Magnoliopsida</taxon>
        <taxon>Liliopsida</taxon>
        <taxon>Poales</taxon>
        <taxon>Poaceae</taxon>
        <taxon>BOP clade</taxon>
        <taxon>Oryzoideae</taxon>
        <taxon>Oryzeae</taxon>
        <taxon>Oryzinae</taxon>
        <taxon>Oryza</taxon>
    </lineage>
</organism>
<dbReference type="AlphaFoldDB" id="A0A0D3FR58"/>
<proteinExistence type="predicted"/>
<name>A0A0D3FR58_9ORYZ</name>
<sequence>MRAQCLPPPTSEAALTNSGAAFTIPVRVRPRPAAAPTSEADSFHSCASLARTTSTAKNNPCHHILSIWGRTLQAVKLGLGAAAGECFSKSTKIHRS</sequence>
<dbReference type="EnsemblPlants" id="OBART03G40330.1">
    <property type="protein sequence ID" value="OBART03G40330.1"/>
    <property type="gene ID" value="OBART03G40330"/>
</dbReference>